<dbReference type="AlphaFoldDB" id="A0A2A2GE86"/>
<keyword evidence="6" id="KW-1185">Reference proteome</keyword>
<evidence type="ECO:0000259" key="4">
    <source>
        <dbReference type="Pfam" id="PF01420"/>
    </source>
</evidence>
<accession>A0A2A2GE86</accession>
<proteinExistence type="inferred from homology"/>
<dbReference type="InterPro" id="IPR052021">
    <property type="entry name" value="Type-I_RS_S_subunit"/>
</dbReference>
<gene>
    <name evidence="5" type="ORF">CK240_16270</name>
</gene>
<keyword evidence="5" id="KW-0540">Nuclease</keyword>
<sequence>MGGEWETATWGNIASLEYGKSLRSYSDKPDVAEVYGTNGKIGWHDEGLWKGPGVIVGRKGAYRGVHYTENSFWVIDTAYSLVPRRKLNLRWAYYALKHLDPNTIDDGSPIPSTTRAALYAQRVLVPPLAEQESIASILGALDDKIELNRRLAGTLEAIARALFRSWFIDFDPVRAKAEGHPTGLPDDLAALFPQSLDDDKPDGWVQRSLTSVATFLNGLALQKYPAAEGQASVPVIKIADMRTGPTQRSSRANLDIPSDYFVNDGDHLFSWSGSLIHSRWVHGRAALNQHLFKVTPINGLPSWLSYFAVDYHLPGFQAIASSKAVTMGHIQRHHLDEASIPLPPSDLLDHMDKIMAPLHARALAAQLESRTLVAFRDTLLSKLITGELRIADAAAEVSAA</sequence>
<evidence type="ECO:0000256" key="3">
    <source>
        <dbReference type="ARBA" id="ARBA00023125"/>
    </source>
</evidence>
<dbReference type="CDD" id="cd17267">
    <property type="entry name" value="RMtype1_S_EcoAO83I-TRD1-CR1_like"/>
    <property type="match status" value="1"/>
</dbReference>
<dbReference type="OrthoDB" id="512700at2"/>
<evidence type="ECO:0000313" key="6">
    <source>
        <dbReference type="Proteomes" id="UP000218023"/>
    </source>
</evidence>
<dbReference type="PANTHER" id="PTHR30408:SF13">
    <property type="entry name" value="TYPE I RESTRICTION ENZYME HINDI SPECIFICITY SUBUNIT"/>
    <property type="match status" value="1"/>
</dbReference>
<dbReference type="GO" id="GO:0003677">
    <property type="term" value="F:DNA binding"/>
    <property type="evidence" value="ECO:0007669"/>
    <property type="project" value="UniProtKB-KW"/>
</dbReference>
<dbReference type="Gene3D" id="3.90.220.20">
    <property type="entry name" value="DNA methylase specificity domains"/>
    <property type="match status" value="2"/>
</dbReference>
<evidence type="ECO:0000256" key="2">
    <source>
        <dbReference type="ARBA" id="ARBA00022747"/>
    </source>
</evidence>
<dbReference type="PANTHER" id="PTHR30408">
    <property type="entry name" value="TYPE-1 RESTRICTION ENZYME ECOKI SPECIFICITY PROTEIN"/>
    <property type="match status" value="1"/>
</dbReference>
<dbReference type="GO" id="GO:0004519">
    <property type="term" value="F:endonuclease activity"/>
    <property type="evidence" value="ECO:0007669"/>
    <property type="project" value="UniProtKB-KW"/>
</dbReference>
<name>A0A2A2GE86_9RHOB</name>
<dbReference type="InterPro" id="IPR000055">
    <property type="entry name" value="Restrct_endonuc_typeI_TRD"/>
</dbReference>
<keyword evidence="3" id="KW-0238">DNA-binding</keyword>
<dbReference type="GO" id="GO:0009307">
    <property type="term" value="P:DNA restriction-modification system"/>
    <property type="evidence" value="ECO:0007669"/>
    <property type="project" value="UniProtKB-KW"/>
</dbReference>
<feature type="domain" description="Type I restriction modification DNA specificity" evidence="4">
    <location>
        <begin position="50"/>
        <end position="156"/>
    </location>
</feature>
<dbReference type="EMBL" id="NSJZ01000028">
    <property type="protein sequence ID" value="PAU95956.1"/>
    <property type="molecule type" value="Genomic_DNA"/>
</dbReference>
<keyword evidence="5" id="KW-0255">Endonuclease</keyword>
<dbReference type="Gene3D" id="1.10.287.1120">
    <property type="entry name" value="Bipartite methylase S protein"/>
    <property type="match status" value="1"/>
</dbReference>
<keyword evidence="2" id="KW-0680">Restriction system</keyword>
<feature type="domain" description="Type I restriction modification DNA specificity" evidence="4">
    <location>
        <begin position="201"/>
        <end position="345"/>
    </location>
</feature>
<organism evidence="5 6">
    <name type="scientific">Paracoccus salipaludis</name>
    <dbReference type="NCBI Taxonomy" id="2032623"/>
    <lineage>
        <taxon>Bacteria</taxon>
        <taxon>Pseudomonadati</taxon>
        <taxon>Pseudomonadota</taxon>
        <taxon>Alphaproteobacteria</taxon>
        <taxon>Rhodobacterales</taxon>
        <taxon>Paracoccaceae</taxon>
        <taxon>Paracoccus</taxon>
    </lineage>
</organism>
<dbReference type="RefSeq" id="WP_095641369.1">
    <property type="nucleotide sequence ID" value="NZ_NSJZ01000028.1"/>
</dbReference>
<comment type="caution">
    <text evidence="5">The sequence shown here is derived from an EMBL/GenBank/DDBJ whole genome shotgun (WGS) entry which is preliminary data.</text>
</comment>
<evidence type="ECO:0000313" key="5">
    <source>
        <dbReference type="EMBL" id="PAU95956.1"/>
    </source>
</evidence>
<keyword evidence="5" id="KW-0378">Hydrolase</keyword>
<dbReference type="InterPro" id="IPR044946">
    <property type="entry name" value="Restrct_endonuc_typeI_TRD_sf"/>
</dbReference>
<comment type="similarity">
    <text evidence="1">Belongs to the type-I restriction system S methylase family.</text>
</comment>
<evidence type="ECO:0000256" key="1">
    <source>
        <dbReference type="ARBA" id="ARBA00010923"/>
    </source>
</evidence>
<dbReference type="Proteomes" id="UP000218023">
    <property type="component" value="Unassembled WGS sequence"/>
</dbReference>
<dbReference type="Pfam" id="PF01420">
    <property type="entry name" value="Methylase_S"/>
    <property type="match status" value="2"/>
</dbReference>
<protein>
    <submittedName>
        <fullName evidence="5">Restriction endonuclease</fullName>
    </submittedName>
</protein>
<dbReference type="SUPFAM" id="SSF116734">
    <property type="entry name" value="DNA methylase specificity domain"/>
    <property type="match status" value="2"/>
</dbReference>
<reference evidence="5 6" key="1">
    <citation type="submission" date="2017-09" db="EMBL/GenBank/DDBJ databases">
        <title>Paracoccus alkalisoli sp. nov., isolated from saline alkaline soil.</title>
        <authorList>
            <person name="Dong X."/>
            <person name="Zhang G."/>
        </authorList>
    </citation>
    <scope>NUCLEOTIDE SEQUENCE [LARGE SCALE GENOMIC DNA]</scope>
    <source>
        <strain evidence="5 6">WN007</strain>
    </source>
</reference>